<proteinExistence type="predicted"/>
<name>A0A380PYH3_YERFR</name>
<dbReference type="AlphaFoldDB" id="A0A380PYH3"/>
<dbReference type="RefSeq" id="WP_004711438.1">
    <property type="nucleotide sequence ID" value="NZ_CABMMH010000006.1"/>
</dbReference>
<protein>
    <submittedName>
        <fullName evidence="1">Uncharacterized protein</fullName>
    </submittedName>
</protein>
<dbReference type="GeneID" id="57904595"/>
<reference evidence="1 2" key="1">
    <citation type="submission" date="2018-06" db="EMBL/GenBank/DDBJ databases">
        <authorList>
            <consortium name="Pathogen Informatics"/>
            <person name="Doyle S."/>
        </authorList>
    </citation>
    <scope>NUCLEOTIDE SEQUENCE [LARGE SCALE GENOMIC DNA]</scope>
    <source>
        <strain evidence="1 2">NCTC11470</strain>
    </source>
</reference>
<accession>A0A380PYH3</accession>
<evidence type="ECO:0000313" key="2">
    <source>
        <dbReference type="Proteomes" id="UP000254835"/>
    </source>
</evidence>
<sequence>MRVGSVDYEFICGSDVVRDGMYMEVRITETNPSRQIAEVFYSDVLATFTLSCFEQDIPFEVTALP</sequence>
<dbReference type="Proteomes" id="UP000254835">
    <property type="component" value="Unassembled WGS sequence"/>
</dbReference>
<evidence type="ECO:0000313" key="1">
    <source>
        <dbReference type="EMBL" id="SUP78272.1"/>
    </source>
</evidence>
<gene>
    <name evidence="1" type="ORF">NCTC11470_03386</name>
</gene>
<dbReference type="EMBL" id="UHJA01000001">
    <property type="protein sequence ID" value="SUP78272.1"/>
    <property type="molecule type" value="Genomic_DNA"/>
</dbReference>
<organism evidence="1 2">
    <name type="scientific">Yersinia frederiksenii</name>
    <dbReference type="NCBI Taxonomy" id="29484"/>
    <lineage>
        <taxon>Bacteria</taxon>
        <taxon>Pseudomonadati</taxon>
        <taxon>Pseudomonadota</taxon>
        <taxon>Gammaproteobacteria</taxon>
        <taxon>Enterobacterales</taxon>
        <taxon>Yersiniaceae</taxon>
        <taxon>Yersinia</taxon>
    </lineage>
</organism>
<dbReference type="OrthoDB" id="9156256at2"/>